<reference evidence="1 2" key="1">
    <citation type="journal article" date="2021" name="BMC Biol.">
        <title>Horizontally acquired antibacterial genes associated with adaptive radiation of ladybird beetles.</title>
        <authorList>
            <person name="Li H.S."/>
            <person name="Tang X.F."/>
            <person name="Huang Y.H."/>
            <person name="Xu Z.Y."/>
            <person name="Chen M.L."/>
            <person name="Du X.Y."/>
            <person name="Qiu B.Y."/>
            <person name="Chen P.T."/>
            <person name="Zhang W."/>
            <person name="Slipinski A."/>
            <person name="Escalona H.E."/>
            <person name="Waterhouse R.M."/>
            <person name="Zwick A."/>
            <person name="Pang H."/>
        </authorList>
    </citation>
    <scope>NUCLEOTIDE SEQUENCE [LARGE SCALE GENOMIC DNA]</scope>
    <source>
        <strain evidence="1">SYSU2018</strain>
    </source>
</reference>
<evidence type="ECO:0008006" key="3">
    <source>
        <dbReference type="Google" id="ProtNLM"/>
    </source>
</evidence>
<dbReference type="AlphaFoldDB" id="A0ABD2NKA6"/>
<organism evidence="1 2">
    <name type="scientific">Cryptolaemus montrouzieri</name>
    <dbReference type="NCBI Taxonomy" id="559131"/>
    <lineage>
        <taxon>Eukaryota</taxon>
        <taxon>Metazoa</taxon>
        <taxon>Ecdysozoa</taxon>
        <taxon>Arthropoda</taxon>
        <taxon>Hexapoda</taxon>
        <taxon>Insecta</taxon>
        <taxon>Pterygota</taxon>
        <taxon>Neoptera</taxon>
        <taxon>Endopterygota</taxon>
        <taxon>Coleoptera</taxon>
        <taxon>Polyphaga</taxon>
        <taxon>Cucujiformia</taxon>
        <taxon>Coccinelloidea</taxon>
        <taxon>Coccinellidae</taxon>
        <taxon>Scymninae</taxon>
        <taxon>Scymnini</taxon>
        <taxon>Cryptolaemus</taxon>
    </lineage>
</organism>
<dbReference type="Proteomes" id="UP001516400">
    <property type="component" value="Unassembled WGS sequence"/>
</dbReference>
<accession>A0ABD2NKA6</accession>
<evidence type="ECO:0000313" key="1">
    <source>
        <dbReference type="EMBL" id="KAL3278840.1"/>
    </source>
</evidence>
<dbReference type="EMBL" id="JABFTP020000124">
    <property type="protein sequence ID" value="KAL3278840.1"/>
    <property type="molecule type" value="Genomic_DNA"/>
</dbReference>
<sequence length="201" mass="22747">MGDIRMDLLSDSLYDEEFENIMIEEGFTSAINTVTRPESGTCIDHIIFKMKIHQENLKSAVLHIDITDHYPVTLAVGIHGPASDGRKVEERTNLRYVDYRTLNSVLSSMSWESVCGAADVESATGECIGVLSTCISDSTKPLKQGRRLDNEWNHKCYKCNKFTIQKVEQNITTLSYSKNIKCTKIIQRKSSRKQGIIIIRI</sequence>
<evidence type="ECO:0000313" key="2">
    <source>
        <dbReference type="Proteomes" id="UP001516400"/>
    </source>
</evidence>
<protein>
    <recommendedName>
        <fullName evidence="3">Endonuclease/exonuclease/phosphatase domain-containing protein</fullName>
    </recommendedName>
</protein>
<proteinExistence type="predicted"/>
<keyword evidence="2" id="KW-1185">Reference proteome</keyword>
<comment type="caution">
    <text evidence="1">The sequence shown here is derived from an EMBL/GenBank/DDBJ whole genome shotgun (WGS) entry which is preliminary data.</text>
</comment>
<name>A0ABD2NKA6_9CUCU</name>
<gene>
    <name evidence="1" type="ORF">HHI36_016360</name>
</gene>